<evidence type="ECO:0000313" key="1">
    <source>
        <dbReference type="EMBL" id="KEG00607.1"/>
    </source>
</evidence>
<dbReference type="AlphaFoldDB" id="A0A081IA99"/>
<dbReference type="GO" id="GO:0007017">
    <property type="term" value="P:microtubule-based process"/>
    <property type="evidence" value="ECO:0007669"/>
    <property type="project" value="InterPro"/>
</dbReference>
<reference evidence="1 2" key="1">
    <citation type="submission" date="2013-02" db="EMBL/GenBank/DDBJ databases">
        <title>The Genome Sequence of Plasmodium vinckei vinckei.</title>
        <authorList>
            <consortium name="The Broad Institute Genome Sequencing Platform"/>
            <consortium name="The Broad Institute Genome Sequencing Center for Infectious Disease"/>
            <person name="Neafsey D."/>
            <person name="Cheeseman I."/>
            <person name="Volkman S."/>
            <person name="Adams J."/>
            <person name="Walker B."/>
            <person name="Young S.K."/>
            <person name="Zeng Q."/>
            <person name="Gargeya S."/>
            <person name="Fitzgerald M."/>
            <person name="Haas B."/>
            <person name="Abouelleil A."/>
            <person name="Alvarado L."/>
            <person name="Arachchi H.M."/>
            <person name="Berlin A.M."/>
            <person name="Chapman S.B."/>
            <person name="Dewar J."/>
            <person name="Goldberg J."/>
            <person name="Griggs A."/>
            <person name="Gujja S."/>
            <person name="Hansen M."/>
            <person name="Howarth C."/>
            <person name="Imamovic A."/>
            <person name="Larimer J."/>
            <person name="McCowan C."/>
            <person name="Murphy C."/>
            <person name="Neiman D."/>
            <person name="Pearson M."/>
            <person name="Priest M."/>
            <person name="Roberts A."/>
            <person name="Saif S."/>
            <person name="Shea T."/>
            <person name="Sisk P."/>
            <person name="Sykes S."/>
            <person name="Wortman J."/>
            <person name="Nusbaum C."/>
            <person name="Birren B."/>
        </authorList>
    </citation>
    <scope>NUCLEOTIDE SEQUENCE [LARGE SCALE GENOMIC DNA]</scope>
    <source>
        <strain evidence="2">vinckei</strain>
    </source>
</reference>
<name>A0A081IA99_PLAVN</name>
<sequence length="118" mass="14321">MYFMFACIIFNIKNHPQKIVNMEDPKCDILYEHMHYEKKTKLIRIAKEIYENINNNKINSWRCATIALRDKIKENLDFNEKGWHIIIGQKFGFFCTHEIYNALHFKLDHIEFLIFKHG</sequence>
<dbReference type="SMART" id="SM01375">
    <property type="entry name" value="Dynein_light"/>
    <property type="match status" value="1"/>
</dbReference>
<evidence type="ECO:0008006" key="3">
    <source>
        <dbReference type="Google" id="ProtNLM"/>
    </source>
</evidence>
<dbReference type="Proteomes" id="UP000030681">
    <property type="component" value="Unassembled WGS sequence"/>
</dbReference>
<dbReference type="InterPro" id="IPR001372">
    <property type="entry name" value="Dynein_light_chain_typ-1/2"/>
</dbReference>
<dbReference type="InterPro" id="IPR037177">
    <property type="entry name" value="DLC_sf"/>
</dbReference>
<dbReference type="GO" id="GO:0030286">
    <property type="term" value="C:dynein complex"/>
    <property type="evidence" value="ECO:0007669"/>
    <property type="project" value="InterPro"/>
</dbReference>
<dbReference type="SUPFAM" id="SSF54648">
    <property type="entry name" value="DLC"/>
    <property type="match status" value="1"/>
</dbReference>
<proteinExistence type="predicted"/>
<dbReference type="EMBL" id="KL446955">
    <property type="protein sequence ID" value="KEG00607.1"/>
    <property type="molecule type" value="Genomic_DNA"/>
</dbReference>
<dbReference type="CDD" id="cd21450">
    <property type="entry name" value="DLC-like_DYNLL1-like"/>
    <property type="match status" value="1"/>
</dbReference>
<dbReference type="Gene3D" id="3.30.740.10">
    <property type="entry name" value="Protein Inhibitor Of Neuronal Nitric Oxide Synthase"/>
    <property type="match status" value="1"/>
</dbReference>
<organism evidence="1 2">
    <name type="scientific">Plasmodium vinckei vinckei</name>
    <dbReference type="NCBI Taxonomy" id="54757"/>
    <lineage>
        <taxon>Eukaryota</taxon>
        <taxon>Sar</taxon>
        <taxon>Alveolata</taxon>
        <taxon>Apicomplexa</taxon>
        <taxon>Aconoidasida</taxon>
        <taxon>Haemosporida</taxon>
        <taxon>Plasmodiidae</taxon>
        <taxon>Plasmodium</taxon>
        <taxon>Plasmodium (Vinckeia)</taxon>
    </lineage>
</organism>
<protein>
    <recommendedName>
        <fullName evidence="3">Dynein light chain</fullName>
    </recommendedName>
</protein>
<accession>A0A081IA99</accession>
<evidence type="ECO:0000313" key="2">
    <source>
        <dbReference type="Proteomes" id="UP000030681"/>
    </source>
</evidence>
<dbReference type="Pfam" id="PF01221">
    <property type="entry name" value="Dynein_light"/>
    <property type="match status" value="1"/>
</dbReference>
<gene>
    <name evidence="1" type="ORF">YYE_04438</name>
</gene>